<feature type="compositionally biased region" description="Acidic residues" evidence="4">
    <location>
        <begin position="847"/>
        <end position="872"/>
    </location>
</feature>
<dbReference type="GO" id="GO:0003677">
    <property type="term" value="F:DNA binding"/>
    <property type="evidence" value="ECO:0007669"/>
    <property type="project" value="InterPro"/>
</dbReference>
<feature type="region of interest" description="Disordered" evidence="4">
    <location>
        <begin position="1"/>
        <end position="41"/>
    </location>
</feature>
<feature type="region of interest" description="Disordered" evidence="4">
    <location>
        <begin position="510"/>
        <end position="537"/>
    </location>
</feature>
<dbReference type="InterPro" id="IPR016024">
    <property type="entry name" value="ARM-type_fold"/>
</dbReference>
<feature type="compositionally biased region" description="Basic and acidic residues" evidence="4">
    <location>
        <begin position="873"/>
        <end position="888"/>
    </location>
</feature>
<feature type="region of interest" description="Disordered" evidence="4">
    <location>
        <begin position="343"/>
        <end position="364"/>
    </location>
</feature>
<dbReference type="Pfam" id="PF04931">
    <property type="entry name" value="DNA_pol_phi"/>
    <property type="match status" value="1"/>
</dbReference>
<evidence type="ECO:0000256" key="3">
    <source>
        <dbReference type="ARBA" id="ARBA00023242"/>
    </source>
</evidence>
<name>A0A1D1ZGS8_9ARAE</name>
<organism evidence="5">
    <name type="scientific">Anthurium amnicola</name>
    <dbReference type="NCBI Taxonomy" id="1678845"/>
    <lineage>
        <taxon>Eukaryota</taxon>
        <taxon>Viridiplantae</taxon>
        <taxon>Streptophyta</taxon>
        <taxon>Embryophyta</taxon>
        <taxon>Tracheophyta</taxon>
        <taxon>Spermatophyta</taxon>
        <taxon>Magnoliopsida</taxon>
        <taxon>Liliopsida</taxon>
        <taxon>Araceae</taxon>
        <taxon>Pothoideae</taxon>
        <taxon>Potheae</taxon>
        <taxon>Anthurium</taxon>
    </lineage>
</organism>
<feature type="region of interest" description="Disordered" evidence="4">
    <location>
        <begin position="847"/>
        <end position="898"/>
    </location>
</feature>
<keyword evidence="3" id="KW-0539">Nucleus</keyword>
<reference evidence="5" key="1">
    <citation type="submission" date="2015-07" db="EMBL/GenBank/DDBJ databases">
        <title>Transcriptome Assembly of Anthurium amnicola.</title>
        <authorList>
            <person name="Suzuki J."/>
        </authorList>
    </citation>
    <scope>NUCLEOTIDE SEQUENCE</scope>
</reference>
<dbReference type="PANTHER" id="PTHR13213:SF2">
    <property type="entry name" value="MYB-BINDING PROTEIN 1A"/>
    <property type="match status" value="1"/>
</dbReference>
<evidence type="ECO:0000313" key="5">
    <source>
        <dbReference type="EMBL" id="JAT66202.1"/>
    </source>
</evidence>
<evidence type="ECO:0000256" key="1">
    <source>
        <dbReference type="ARBA" id="ARBA00004123"/>
    </source>
</evidence>
<dbReference type="InterPro" id="IPR007015">
    <property type="entry name" value="DNA_pol_V/MYBBP1A"/>
</dbReference>
<dbReference type="GO" id="GO:0005730">
    <property type="term" value="C:nucleolus"/>
    <property type="evidence" value="ECO:0007669"/>
    <property type="project" value="InterPro"/>
</dbReference>
<dbReference type="GO" id="GO:0006355">
    <property type="term" value="P:regulation of DNA-templated transcription"/>
    <property type="evidence" value="ECO:0007669"/>
    <property type="project" value="InterPro"/>
</dbReference>
<protein>
    <submittedName>
        <fullName evidence="5">DNA polymerase V</fullName>
    </submittedName>
</protein>
<evidence type="ECO:0000256" key="2">
    <source>
        <dbReference type="ARBA" id="ARBA00006809"/>
    </source>
</evidence>
<gene>
    <name evidence="5" type="primary">pol5_6</name>
    <name evidence="5" type="ORF">g.71780</name>
</gene>
<dbReference type="AlphaFoldDB" id="A0A1D1ZGS8"/>
<feature type="compositionally biased region" description="Basic and acidic residues" evidence="4">
    <location>
        <begin position="524"/>
        <end position="534"/>
    </location>
</feature>
<comment type="similarity">
    <text evidence="2">Belongs to the MYBBP1A family.</text>
</comment>
<proteinExistence type="inferred from homology"/>
<evidence type="ECO:0000256" key="4">
    <source>
        <dbReference type="SAM" id="MobiDB-lite"/>
    </source>
</evidence>
<sequence length="1215" mass="136523">MERRKKRKAMDKERHGAADSEMGAPPKSRAEGSAGDDAGGRPLIALSSSGLPLHLFMELTSLDSSVREAAAQALALELRKSQGEYEMLGEERRETGVGVVPLEAEKDDGLENCAPPVRYAVRRLIRGLASSRECARQGFALGLTAVVGTVPAIKVESIMKLIIQFLEVSSSKKGQDLRDCLLGRLFAYGALVRSGRMSAEWASNSKLTNVTEIVSQLSHLAGRKRYLREPAVSVILDFVEKIPVGALLNQVLESDGIHEWFEKAPEVGDPDALLLALKLQERVPSSGSMFGKLLPRPFSPNSFFTREHLTFLLPCFKESTFCLPRVHSLWHALIDILIPTVAHDEDSSSHPNCSKQKKARKGNSSEEITDNFRCFYEVVIEGSLLLSSHDRKHLVFNILLLLLPKLPTSCIQVALSHKIVHCLMDILSTESSWLYNAAQVLLKELVNWVGSDDERRVAVIVSLQKQSNGRFDCITQTHTVKELISKLNTVPGRMLLAQNLMSLFVDEGSLTDEPSDASQTTDENSERGSPEGKDPVGVSVNMDFLKSWIIDTLPRVLKTFKVDPKTDSSDSIEIRNLLEAKFRLQADVMKFLAVQGLFSASLGTEVTSFELQEKFTWPKAATSSSLCKTCIEQLQLLMEDAQRGDNLFLVLNGPDSNDLGSFFICFLNTMCSIPSVSLFRTLSNEDEKAFKKLQLMDSRLHHEERKIDPGFEGNKLRALRYLLIQLLLQLLLRPGELSEAVVELIICCKKAFPLATHLETVDEENELDDNDTPKLMDVLVDTLLSLLPQSSGPMFYAVEQVFKCFCDDITDDGLLRMLRIVKKDLRPPRHQAIDTDDDEDEEVLFGIEDSEETNEPEVVESEDNDDPVDDSEAMTRVEPIKDDNDKAEPSASDAYDSDMDDDAMFLMDSYIAQLLKDRRNSAGNDTAQSQLTLFKLRVLSLLEVYLQRNPGSPQVLLVYSCLVQAFVNSHSSEGRKQLGERIGGILQRQIFKAKEHPKGNGIQISNLEILLEKSLRLASRTRIKAVSLLAENSAFWILKVIHSSNFSGSELERVFEISRLVFTDYFDNKKCRLKSGFIKEVFRRHPWVARQLFDLVLEKCGSARSEFRRVETLDLLDLALKLILSQESDTGVSSKSKFLKRHLSSFTELICQLLRKFPEKQSRRTEVRRFCCKILHAFSSHNLLKSFIKRLTPDVYSACESKLGNYFLPFKKLVQ</sequence>
<dbReference type="PANTHER" id="PTHR13213">
    <property type="entry name" value="MYB-BINDING PROTEIN 1A FAMILY MEMBER"/>
    <property type="match status" value="1"/>
</dbReference>
<dbReference type="SUPFAM" id="SSF48371">
    <property type="entry name" value="ARM repeat"/>
    <property type="match status" value="1"/>
</dbReference>
<comment type="subcellular location">
    <subcellularLocation>
        <location evidence="1">Nucleus</location>
    </subcellularLocation>
</comment>
<dbReference type="EMBL" id="GDJX01001734">
    <property type="protein sequence ID" value="JAT66202.1"/>
    <property type="molecule type" value="Transcribed_RNA"/>
</dbReference>
<accession>A0A1D1ZGS8</accession>